<sequence length="255" mass="28741">MTHLLYRGSLEIFGRNTNIGEGFLEITNLLAPNEKNRVALKNLGEDPIFIVFSDNPTSTRGIELEKAFKEAKVKYRKSKFVLIYFPDEKNGNAIPSANLFDKYYDGLQLLNNKESLSSFVSDELFRDCAFNLSADTLFAFDGSSLSQKGKAEIKKVSSQIKARTKELLAASSYLSISAHTDRLGSDSYNQTLSEKRLHAVLNELKNNSVDMKLIKEAKAFGEAKPVTGNECLDLPRKEQIRCYQPDRRVEIKVIK</sequence>
<organism evidence="1 2">
    <name type="scientific">Parasutterella excrementihominis</name>
    <dbReference type="NCBI Taxonomy" id="487175"/>
    <lineage>
        <taxon>Bacteria</taxon>
        <taxon>Pseudomonadati</taxon>
        <taxon>Pseudomonadota</taxon>
        <taxon>Betaproteobacteria</taxon>
        <taxon>Burkholderiales</taxon>
        <taxon>Sutterellaceae</taxon>
        <taxon>Parasutterella</taxon>
    </lineage>
</organism>
<name>A0A6I3S394_9BURK</name>
<dbReference type="PANTHER" id="PTHR30329">
    <property type="entry name" value="STATOR ELEMENT OF FLAGELLAR MOTOR COMPLEX"/>
    <property type="match status" value="1"/>
</dbReference>
<proteinExistence type="predicted"/>
<dbReference type="PROSITE" id="PS51123">
    <property type="entry name" value="OMPA_2"/>
    <property type="match status" value="1"/>
</dbReference>
<dbReference type="Pfam" id="PF00691">
    <property type="entry name" value="OmpA"/>
    <property type="match status" value="1"/>
</dbReference>
<dbReference type="Gene3D" id="3.30.1330.60">
    <property type="entry name" value="OmpA-like domain"/>
    <property type="match status" value="1"/>
</dbReference>
<dbReference type="InterPro" id="IPR050330">
    <property type="entry name" value="Bact_OuterMem_StrucFunc"/>
</dbReference>
<dbReference type="GO" id="GO:0016020">
    <property type="term" value="C:membrane"/>
    <property type="evidence" value="ECO:0007669"/>
    <property type="project" value="UniProtKB-UniRule"/>
</dbReference>
<accession>A0A6I3S394</accession>
<dbReference type="SUPFAM" id="SSF103088">
    <property type="entry name" value="OmpA-like"/>
    <property type="match status" value="1"/>
</dbReference>
<dbReference type="CDD" id="cd07185">
    <property type="entry name" value="OmpA_C-like"/>
    <property type="match status" value="1"/>
</dbReference>
<dbReference type="InterPro" id="IPR036737">
    <property type="entry name" value="OmpA-like_sf"/>
</dbReference>
<gene>
    <name evidence="1" type="ORF">GMD42_13740</name>
</gene>
<dbReference type="InterPro" id="IPR006665">
    <property type="entry name" value="OmpA-like"/>
</dbReference>
<evidence type="ECO:0000313" key="2">
    <source>
        <dbReference type="Proteomes" id="UP000462362"/>
    </source>
</evidence>
<reference evidence="1 2" key="1">
    <citation type="journal article" date="2019" name="Nat. Med.">
        <title>A library of human gut bacterial isolates paired with longitudinal multiomics data enables mechanistic microbiome research.</title>
        <authorList>
            <person name="Poyet M."/>
            <person name="Groussin M."/>
            <person name="Gibbons S.M."/>
            <person name="Avila-Pacheco J."/>
            <person name="Jiang X."/>
            <person name="Kearney S.M."/>
            <person name="Perrotta A.R."/>
            <person name="Berdy B."/>
            <person name="Zhao S."/>
            <person name="Lieberman T.D."/>
            <person name="Swanson P.K."/>
            <person name="Smith M."/>
            <person name="Roesemann S."/>
            <person name="Alexander J.E."/>
            <person name="Rich S.A."/>
            <person name="Livny J."/>
            <person name="Vlamakis H."/>
            <person name="Clish C."/>
            <person name="Bullock K."/>
            <person name="Deik A."/>
            <person name="Scott J."/>
            <person name="Pierce K.A."/>
            <person name="Xavier R.J."/>
            <person name="Alm E.J."/>
        </authorList>
    </citation>
    <scope>NUCLEOTIDE SEQUENCE [LARGE SCALE GENOMIC DNA]</scope>
    <source>
        <strain evidence="1 2">BIOML-A2</strain>
    </source>
</reference>
<dbReference type="AlphaFoldDB" id="A0A6I3S394"/>
<dbReference type="EMBL" id="WNCL01000145">
    <property type="protein sequence ID" value="MTU44615.1"/>
    <property type="molecule type" value="Genomic_DNA"/>
</dbReference>
<evidence type="ECO:0000313" key="1">
    <source>
        <dbReference type="EMBL" id="MTU44615.1"/>
    </source>
</evidence>
<dbReference type="PANTHER" id="PTHR30329:SF21">
    <property type="entry name" value="LIPOPROTEIN YIAD-RELATED"/>
    <property type="match status" value="1"/>
</dbReference>
<comment type="caution">
    <text evidence="1">The sequence shown here is derived from an EMBL/GenBank/DDBJ whole genome shotgun (WGS) entry which is preliminary data.</text>
</comment>
<protein>
    <submittedName>
        <fullName evidence="1">OmpA family protein</fullName>
    </submittedName>
</protein>
<dbReference type="Proteomes" id="UP000462362">
    <property type="component" value="Unassembled WGS sequence"/>
</dbReference>